<evidence type="ECO:0000313" key="10">
    <source>
        <dbReference type="Proteomes" id="UP000821853"/>
    </source>
</evidence>
<dbReference type="PANTHER" id="PTHR12226">
    <property type="entry name" value="MANNOSE-P-DOLICHOL UTILIZATION DEFECT 1 LEC35 -RELATED"/>
    <property type="match status" value="1"/>
</dbReference>
<evidence type="ECO:0000256" key="1">
    <source>
        <dbReference type="ARBA" id="ARBA00004141"/>
    </source>
</evidence>
<keyword evidence="3" id="KW-0812">Transmembrane</keyword>
<dbReference type="PANTHER" id="PTHR12226:SF2">
    <property type="entry name" value="MANNOSE-P-DOLICHOL UTILIZATION DEFECT 1 PROTEIN"/>
    <property type="match status" value="1"/>
</dbReference>
<keyword evidence="10" id="KW-1185">Reference proteome</keyword>
<evidence type="ECO:0000256" key="5">
    <source>
        <dbReference type="ARBA" id="ARBA00022989"/>
    </source>
</evidence>
<keyword evidence="4" id="KW-0677">Repeat</keyword>
<protein>
    <submittedName>
        <fullName evidence="9">Uncharacterized protein</fullName>
    </submittedName>
</protein>
<accession>A0A9J6G8I3</accession>
<dbReference type="AlphaFoldDB" id="A0A9J6G8I3"/>
<evidence type="ECO:0000256" key="8">
    <source>
        <dbReference type="SAM" id="MobiDB-lite"/>
    </source>
</evidence>
<evidence type="ECO:0000256" key="7">
    <source>
        <dbReference type="ARBA" id="ARBA00038475"/>
    </source>
</evidence>
<dbReference type="EMBL" id="JABSTR010000005">
    <property type="protein sequence ID" value="KAH9371199.1"/>
    <property type="molecule type" value="Genomic_DNA"/>
</dbReference>
<evidence type="ECO:0000256" key="3">
    <source>
        <dbReference type="ARBA" id="ARBA00022692"/>
    </source>
</evidence>
<comment type="caution">
    <text evidence="9">The sequence shown here is derived from an EMBL/GenBank/DDBJ whole genome shotgun (WGS) entry which is preliminary data.</text>
</comment>
<comment type="subcellular location">
    <subcellularLocation>
        <location evidence="1">Membrane</location>
        <topology evidence="1">Multi-pass membrane protein</topology>
    </subcellularLocation>
</comment>
<dbReference type="Pfam" id="PF04193">
    <property type="entry name" value="PQ-loop"/>
    <property type="match status" value="1"/>
</dbReference>
<sequence>MLSEAKSKFSSSVRQSWGQAPADAGVEQYNYRQGHTGQLSVITTALLFLGGLARIFTSLTETGDPLMVLSFSLATAVNALILDSSASMGEKSVSGAKAPLPPPGG</sequence>
<feature type="compositionally biased region" description="Polar residues" evidence="8">
    <location>
        <begin position="8"/>
        <end position="18"/>
    </location>
</feature>
<proteinExistence type="inferred from homology"/>
<evidence type="ECO:0000256" key="6">
    <source>
        <dbReference type="ARBA" id="ARBA00023136"/>
    </source>
</evidence>
<name>A0A9J6G8I3_HAELO</name>
<evidence type="ECO:0000256" key="2">
    <source>
        <dbReference type="ARBA" id="ARBA00022448"/>
    </source>
</evidence>
<dbReference type="InterPro" id="IPR006603">
    <property type="entry name" value="PQ-loop_rpt"/>
</dbReference>
<evidence type="ECO:0000313" key="9">
    <source>
        <dbReference type="EMBL" id="KAH9371199.1"/>
    </source>
</evidence>
<reference evidence="9 10" key="1">
    <citation type="journal article" date="2020" name="Cell">
        <title>Large-Scale Comparative Analyses of Tick Genomes Elucidate Their Genetic Diversity and Vector Capacities.</title>
        <authorList>
            <consortium name="Tick Genome and Microbiome Consortium (TIGMIC)"/>
            <person name="Jia N."/>
            <person name="Wang J."/>
            <person name="Shi W."/>
            <person name="Du L."/>
            <person name="Sun Y."/>
            <person name="Zhan W."/>
            <person name="Jiang J.F."/>
            <person name="Wang Q."/>
            <person name="Zhang B."/>
            <person name="Ji P."/>
            <person name="Bell-Sakyi L."/>
            <person name="Cui X.M."/>
            <person name="Yuan T.T."/>
            <person name="Jiang B.G."/>
            <person name="Yang W.F."/>
            <person name="Lam T.T."/>
            <person name="Chang Q.C."/>
            <person name="Ding S.J."/>
            <person name="Wang X.J."/>
            <person name="Zhu J.G."/>
            <person name="Ruan X.D."/>
            <person name="Zhao L."/>
            <person name="Wei J.T."/>
            <person name="Ye R.Z."/>
            <person name="Que T.C."/>
            <person name="Du C.H."/>
            <person name="Zhou Y.H."/>
            <person name="Cheng J.X."/>
            <person name="Dai P.F."/>
            <person name="Guo W.B."/>
            <person name="Han X.H."/>
            <person name="Huang E.J."/>
            <person name="Li L.F."/>
            <person name="Wei W."/>
            <person name="Gao Y.C."/>
            <person name="Liu J.Z."/>
            <person name="Shao H.Z."/>
            <person name="Wang X."/>
            <person name="Wang C.C."/>
            <person name="Yang T.C."/>
            <person name="Huo Q.B."/>
            <person name="Li W."/>
            <person name="Chen H.Y."/>
            <person name="Chen S.E."/>
            <person name="Zhou L.G."/>
            <person name="Ni X.B."/>
            <person name="Tian J.H."/>
            <person name="Sheng Y."/>
            <person name="Liu T."/>
            <person name="Pan Y.S."/>
            <person name="Xia L.Y."/>
            <person name="Li J."/>
            <person name="Zhao F."/>
            <person name="Cao W.C."/>
        </authorList>
    </citation>
    <scope>NUCLEOTIDE SEQUENCE [LARGE SCALE GENOMIC DNA]</scope>
    <source>
        <strain evidence="9">HaeL-2018</strain>
    </source>
</reference>
<feature type="region of interest" description="Disordered" evidence="8">
    <location>
        <begin position="1"/>
        <end position="20"/>
    </location>
</feature>
<dbReference type="VEuPathDB" id="VectorBase:HLOH_063090"/>
<evidence type="ECO:0000256" key="4">
    <source>
        <dbReference type="ARBA" id="ARBA00022737"/>
    </source>
</evidence>
<keyword evidence="2" id="KW-0813">Transport</keyword>
<dbReference type="OrthoDB" id="271506at2759"/>
<comment type="similarity">
    <text evidence="7">Belongs to the MPDU1 (TC 2.A.43.3) family.</text>
</comment>
<dbReference type="Proteomes" id="UP000821853">
    <property type="component" value="Chromosome 3"/>
</dbReference>
<keyword evidence="5" id="KW-1133">Transmembrane helix</keyword>
<dbReference type="InterPro" id="IPR016817">
    <property type="entry name" value="MannP-dilichol_defect-1"/>
</dbReference>
<organism evidence="9 10">
    <name type="scientific">Haemaphysalis longicornis</name>
    <name type="common">Bush tick</name>
    <dbReference type="NCBI Taxonomy" id="44386"/>
    <lineage>
        <taxon>Eukaryota</taxon>
        <taxon>Metazoa</taxon>
        <taxon>Ecdysozoa</taxon>
        <taxon>Arthropoda</taxon>
        <taxon>Chelicerata</taxon>
        <taxon>Arachnida</taxon>
        <taxon>Acari</taxon>
        <taxon>Parasitiformes</taxon>
        <taxon>Ixodida</taxon>
        <taxon>Ixodoidea</taxon>
        <taxon>Ixodidae</taxon>
        <taxon>Haemaphysalinae</taxon>
        <taxon>Haemaphysalis</taxon>
    </lineage>
</organism>
<gene>
    <name evidence="9" type="ORF">HPB48_006077</name>
</gene>
<keyword evidence="6" id="KW-0472">Membrane</keyword>